<evidence type="ECO:0000256" key="1">
    <source>
        <dbReference type="SAM" id="Phobius"/>
    </source>
</evidence>
<dbReference type="AlphaFoldDB" id="X1ALG1"/>
<comment type="caution">
    <text evidence="3">The sequence shown here is derived from an EMBL/GenBank/DDBJ whole genome shotgun (WGS) entry which is preliminary data.</text>
</comment>
<organism evidence="3">
    <name type="scientific">marine sediment metagenome</name>
    <dbReference type="NCBI Taxonomy" id="412755"/>
    <lineage>
        <taxon>unclassified sequences</taxon>
        <taxon>metagenomes</taxon>
        <taxon>ecological metagenomes</taxon>
    </lineage>
</organism>
<keyword evidence="1" id="KW-1133">Transmembrane helix</keyword>
<proteinExistence type="predicted"/>
<feature type="transmembrane region" description="Helical" evidence="1">
    <location>
        <begin position="111"/>
        <end position="132"/>
    </location>
</feature>
<sequence>MSSLIKGNTGKILFVLHLFAYLAVIGLVTIIWAVTSLGYFWPLHVIFGWGFGIGFHAITYLLYNDKVVYLTKIKEQSNFGILYIYHAFFFISVNIYLMILNLSTIPIQIWFTWPLLIWGIAFIFHTIGFFTWENYF</sequence>
<dbReference type="EMBL" id="BART01001793">
    <property type="protein sequence ID" value="GAG73273.1"/>
    <property type="molecule type" value="Genomic_DNA"/>
</dbReference>
<feature type="transmembrane region" description="Helical" evidence="1">
    <location>
        <begin position="12"/>
        <end position="34"/>
    </location>
</feature>
<feature type="transmembrane region" description="Helical" evidence="1">
    <location>
        <begin position="40"/>
        <end position="63"/>
    </location>
</feature>
<evidence type="ECO:0000259" key="2">
    <source>
        <dbReference type="Pfam" id="PF13239"/>
    </source>
</evidence>
<keyword evidence="1" id="KW-0812">Transmembrane</keyword>
<evidence type="ECO:0000313" key="3">
    <source>
        <dbReference type="EMBL" id="GAG73273.1"/>
    </source>
</evidence>
<protein>
    <recommendedName>
        <fullName evidence="2">2TM domain-containing protein</fullName>
    </recommendedName>
</protein>
<gene>
    <name evidence="3" type="ORF">S01H4_05986</name>
</gene>
<name>X1ALG1_9ZZZZ</name>
<feature type="transmembrane region" description="Helical" evidence="1">
    <location>
        <begin position="83"/>
        <end position="105"/>
    </location>
</feature>
<feature type="non-terminal residue" evidence="3">
    <location>
        <position position="136"/>
    </location>
</feature>
<reference evidence="3" key="1">
    <citation type="journal article" date="2014" name="Front. Microbiol.">
        <title>High frequency of phylogenetically diverse reductive dehalogenase-homologous genes in deep subseafloor sedimentary metagenomes.</title>
        <authorList>
            <person name="Kawai M."/>
            <person name="Futagami T."/>
            <person name="Toyoda A."/>
            <person name="Takaki Y."/>
            <person name="Nishi S."/>
            <person name="Hori S."/>
            <person name="Arai W."/>
            <person name="Tsubouchi T."/>
            <person name="Morono Y."/>
            <person name="Uchiyama I."/>
            <person name="Ito T."/>
            <person name="Fujiyama A."/>
            <person name="Inagaki F."/>
            <person name="Takami H."/>
        </authorList>
    </citation>
    <scope>NUCLEOTIDE SEQUENCE</scope>
    <source>
        <strain evidence="3">Expedition CK06-06</strain>
    </source>
</reference>
<dbReference type="Pfam" id="PF13239">
    <property type="entry name" value="2TM"/>
    <property type="match status" value="2"/>
</dbReference>
<keyword evidence="1" id="KW-0472">Membrane</keyword>
<dbReference type="InterPro" id="IPR025698">
    <property type="entry name" value="2TM_dom"/>
</dbReference>
<accession>X1ALG1</accession>
<feature type="domain" description="2TM" evidence="2">
    <location>
        <begin position="85"/>
        <end position="136"/>
    </location>
</feature>
<feature type="domain" description="2TM" evidence="2">
    <location>
        <begin position="14"/>
        <end position="61"/>
    </location>
</feature>